<evidence type="ECO:0000313" key="2">
    <source>
        <dbReference type="Proteomes" id="UP000193577"/>
    </source>
</evidence>
<name>A0AA91PGG0_9MYCO</name>
<proteinExistence type="predicted"/>
<reference evidence="1 2" key="1">
    <citation type="submission" date="2017-04" db="EMBL/GenBank/DDBJ databases">
        <title>The new phylogeny of genus Mycobacterium.</title>
        <authorList>
            <person name="Tortoli E."/>
            <person name="Trovato A."/>
            <person name="Cirillo D.M."/>
        </authorList>
    </citation>
    <scope>NUCLEOTIDE SEQUENCE [LARGE SCALE GENOMIC DNA]</scope>
    <source>
        <strain evidence="1 2">KCTC 19819</strain>
    </source>
</reference>
<gene>
    <name evidence="1" type="ORF">B8W67_05645</name>
</gene>
<evidence type="ECO:0000313" key="1">
    <source>
        <dbReference type="EMBL" id="OSC34732.1"/>
    </source>
</evidence>
<organism evidence="1 2">
    <name type="scientific">Mycolicibacillus koreensis</name>
    <dbReference type="NCBI Taxonomy" id="1069220"/>
    <lineage>
        <taxon>Bacteria</taxon>
        <taxon>Bacillati</taxon>
        <taxon>Actinomycetota</taxon>
        <taxon>Actinomycetes</taxon>
        <taxon>Mycobacteriales</taxon>
        <taxon>Mycobacteriaceae</taxon>
        <taxon>Mycolicibacillus</taxon>
    </lineage>
</organism>
<dbReference type="EMBL" id="NCXO01000008">
    <property type="protein sequence ID" value="OSC34732.1"/>
    <property type="molecule type" value="Genomic_DNA"/>
</dbReference>
<evidence type="ECO:0008006" key="3">
    <source>
        <dbReference type="Google" id="ProtNLM"/>
    </source>
</evidence>
<accession>A0AA91PGG0</accession>
<dbReference type="Proteomes" id="UP000193577">
    <property type="component" value="Unassembled WGS sequence"/>
</dbReference>
<sequence length="166" mass="19058">MPMSRREIAALAESLPVPCPWNLDVFLARISDIRNRPIRRVAVDTSGLVNSPCGLWIDRDTEDLIVHERDTSDYHIDQIVCHEIGHMMLDHHLNQQSDLGEDRVSDIHTELLPDLDPRVVKSILTRSQFDSDQEREAETFANILMIRAAEAGARQSMIRSMFFPQR</sequence>
<dbReference type="AlphaFoldDB" id="A0AA91PGG0"/>
<comment type="caution">
    <text evidence="1">The sequence shown here is derived from an EMBL/GenBank/DDBJ whole genome shotgun (WGS) entry which is preliminary data.</text>
</comment>
<keyword evidence="2" id="KW-1185">Reference proteome</keyword>
<protein>
    <recommendedName>
        <fullName evidence="3">IrrE N-terminal-like domain-containing protein</fullName>
    </recommendedName>
</protein>